<accession>A0A9D6V7X3</accession>
<dbReference type="EMBL" id="JACRDE010000625">
    <property type="protein sequence ID" value="MBI5252594.1"/>
    <property type="molecule type" value="Genomic_DNA"/>
</dbReference>
<dbReference type="GO" id="GO:0016491">
    <property type="term" value="F:oxidoreductase activity"/>
    <property type="evidence" value="ECO:0007669"/>
    <property type="project" value="UniProtKB-KW"/>
</dbReference>
<comment type="caution">
    <text evidence="6">The sequence shown here is derived from an EMBL/GenBank/DDBJ whole genome shotgun (WGS) entry which is preliminary data.</text>
</comment>
<keyword evidence="3" id="KW-0408">Iron</keyword>
<evidence type="ECO:0000256" key="3">
    <source>
        <dbReference type="ARBA" id="ARBA00023004"/>
    </source>
</evidence>
<keyword evidence="1" id="KW-0479">Metal-binding</keyword>
<dbReference type="InterPro" id="IPR003813">
    <property type="entry name" value="MvhD/FlpD"/>
</dbReference>
<dbReference type="AlphaFoldDB" id="A0A9D6V7X3"/>
<sequence>MADFEPTIVAFCCHYCAYGAADLAGSMRLEYPTNIRVIRLPCTGKITPVFLLRAFEKGADGVYVAGCLEGDCHFIQGNLVAKPRVNYTKKLIQEVGLEPERLEMFNMSAAMGPRFAEVAREFTERIKNLGPSPLNKKNRNKTDKAA</sequence>
<keyword evidence="4" id="KW-0411">Iron-sulfur</keyword>
<keyword evidence="2" id="KW-0560">Oxidoreductase</keyword>
<evidence type="ECO:0000256" key="1">
    <source>
        <dbReference type="ARBA" id="ARBA00022723"/>
    </source>
</evidence>
<dbReference type="GO" id="GO:0051536">
    <property type="term" value="F:iron-sulfur cluster binding"/>
    <property type="evidence" value="ECO:0007669"/>
    <property type="project" value="UniProtKB-KW"/>
</dbReference>
<dbReference type="Pfam" id="PF02662">
    <property type="entry name" value="FlpD"/>
    <property type="match status" value="1"/>
</dbReference>
<name>A0A9D6V7X3_9BACT</name>
<evidence type="ECO:0000256" key="2">
    <source>
        <dbReference type="ARBA" id="ARBA00023002"/>
    </source>
</evidence>
<dbReference type="GO" id="GO:0046872">
    <property type="term" value="F:metal ion binding"/>
    <property type="evidence" value="ECO:0007669"/>
    <property type="project" value="UniProtKB-KW"/>
</dbReference>
<reference evidence="6" key="1">
    <citation type="submission" date="2020-07" db="EMBL/GenBank/DDBJ databases">
        <title>Huge and variable diversity of episymbiotic CPR bacteria and DPANN archaea in groundwater ecosystems.</title>
        <authorList>
            <person name="He C.Y."/>
            <person name="Keren R."/>
            <person name="Whittaker M."/>
            <person name="Farag I.F."/>
            <person name="Doudna J."/>
            <person name="Cate J.H.D."/>
            <person name="Banfield J.F."/>
        </authorList>
    </citation>
    <scope>NUCLEOTIDE SEQUENCE</scope>
    <source>
        <strain evidence="6">NC_groundwater_1664_Pr3_B-0.1um_52_9</strain>
    </source>
</reference>
<gene>
    <name evidence="6" type="ORF">HY912_24120</name>
</gene>
<proteinExistence type="predicted"/>
<evidence type="ECO:0000256" key="4">
    <source>
        <dbReference type="ARBA" id="ARBA00023014"/>
    </source>
</evidence>
<evidence type="ECO:0000313" key="7">
    <source>
        <dbReference type="Proteomes" id="UP000807825"/>
    </source>
</evidence>
<organism evidence="6 7">
    <name type="scientific">Desulfomonile tiedjei</name>
    <dbReference type="NCBI Taxonomy" id="2358"/>
    <lineage>
        <taxon>Bacteria</taxon>
        <taxon>Pseudomonadati</taxon>
        <taxon>Thermodesulfobacteriota</taxon>
        <taxon>Desulfomonilia</taxon>
        <taxon>Desulfomonilales</taxon>
        <taxon>Desulfomonilaceae</taxon>
        <taxon>Desulfomonile</taxon>
    </lineage>
</organism>
<feature type="domain" description="F420-non-reducing hydrogenase iron-sulfur subunit D" evidence="5">
    <location>
        <begin position="8"/>
        <end position="130"/>
    </location>
</feature>
<dbReference type="Proteomes" id="UP000807825">
    <property type="component" value="Unassembled WGS sequence"/>
</dbReference>
<evidence type="ECO:0000313" key="6">
    <source>
        <dbReference type="EMBL" id="MBI5252594.1"/>
    </source>
</evidence>
<evidence type="ECO:0000259" key="5">
    <source>
        <dbReference type="Pfam" id="PF02662"/>
    </source>
</evidence>
<protein>
    <submittedName>
        <fullName evidence="6">Hydrogenase iron-sulfur subunit</fullName>
    </submittedName>
</protein>